<dbReference type="SUPFAM" id="SSF54631">
    <property type="entry name" value="CBS-domain pair"/>
    <property type="match status" value="1"/>
</dbReference>
<keyword evidence="4" id="KW-1185">Reference proteome</keyword>
<comment type="caution">
    <text evidence="3">The sequence shown here is derived from an EMBL/GenBank/DDBJ whole genome shotgun (WGS) entry which is preliminary data.</text>
</comment>
<evidence type="ECO:0000313" key="3">
    <source>
        <dbReference type="EMBL" id="PWC01989.1"/>
    </source>
</evidence>
<name>A0A2U1T7L8_9CORY</name>
<evidence type="ECO:0000259" key="2">
    <source>
        <dbReference type="PROSITE" id="PS51371"/>
    </source>
</evidence>
<dbReference type="PROSITE" id="PS51371">
    <property type="entry name" value="CBS"/>
    <property type="match status" value="1"/>
</dbReference>
<accession>A0A2U1T7L8</accession>
<evidence type="ECO:0000256" key="1">
    <source>
        <dbReference type="PROSITE-ProRule" id="PRU00703"/>
    </source>
</evidence>
<dbReference type="KEGG" id="cyz:C3B44_05115"/>
<dbReference type="OrthoDB" id="4417510at2"/>
<dbReference type="Gene3D" id="3.10.580.10">
    <property type="entry name" value="CBS-domain"/>
    <property type="match status" value="1"/>
</dbReference>
<feature type="domain" description="CBS" evidence="2">
    <location>
        <begin position="103"/>
        <end position="162"/>
    </location>
</feature>
<dbReference type="AlphaFoldDB" id="A0A2U1T7L8"/>
<reference evidence="4" key="1">
    <citation type="submission" date="2018-04" db="EMBL/GenBank/DDBJ databases">
        <authorList>
            <person name="Liu S."/>
            <person name="Wang Z."/>
            <person name="Li J."/>
        </authorList>
    </citation>
    <scope>NUCLEOTIDE SEQUENCE [LARGE SCALE GENOMIC DNA]</scope>
    <source>
        <strain evidence="4">2189</strain>
    </source>
</reference>
<proteinExistence type="predicted"/>
<evidence type="ECO:0000313" key="4">
    <source>
        <dbReference type="Proteomes" id="UP000244989"/>
    </source>
</evidence>
<sequence>MTTANRATAFLAAFNDIESHLRDLVGARNSDSFCHVIRWARKNGHLRDGQADDLSDYTDLRNAISHGEYRDFRPIAEPLPETVEAITFLRDVLLDPPLAIEVLGHQEVVTFGPDDHIADTFEVLRTTTISQFPVYDEERYRGLVNTDMIARWLAAHDGQVDPATRIGYVMEHSGTPNRAVFLSRDATAQQAVEKLSTPDDNGLLPQLGIVTEVGRPDHRPFRVIAGHDVALLLHAVYRNP</sequence>
<dbReference type="InterPro" id="IPR000644">
    <property type="entry name" value="CBS_dom"/>
</dbReference>
<organism evidence="3 4">
    <name type="scientific">Corynebacterium yudongzhengii</name>
    <dbReference type="NCBI Taxonomy" id="2080740"/>
    <lineage>
        <taxon>Bacteria</taxon>
        <taxon>Bacillati</taxon>
        <taxon>Actinomycetota</taxon>
        <taxon>Actinomycetes</taxon>
        <taxon>Mycobacteriales</taxon>
        <taxon>Corynebacteriaceae</taxon>
        <taxon>Corynebacterium</taxon>
    </lineage>
</organism>
<protein>
    <submittedName>
        <fullName evidence="3">CBS domain-containing protein</fullName>
    </submittedName>
</protein>
<keyword evidence="1" id="KW-0129">CBS domain</keyword>
<dbReference type="InterPro" id="IPR046342">
    <property type="entry name" value="CBS_dom_sf"/>
</dbReference>
<dbReference type="Proteomes" id="UP000244989">
    <property type="component" value="Unassembled WGS sequence"/>
</dbReference>
<dbReference type="Pfam" id="PF00571">
    <property type="entry name" value="CBS"/>
    <property type="match status" value="1"/>
</dbReference>
<gene>
    <name evidence="3" type="ORF">DF222_03855</name>
</gene>
<dbReference type="RefSeq" id="WP_108431428.1">
    <property type="nucleotide sequence ID" value="NZ_CP026947.1"/>
</dbReference>
<dbReference type="EMBL" id="QEEZ01000006">
    <property type="protein sequence ID" value="PWC01989.1"/>
    <property type="molecule type" value="Genomic_DNA"/>
</dbReference>